<evidence type="ECO:0000256" key="7">
    <source>
        <dbReference type="ARBA" id="ARBA00035190"/>
    </source>
</evidence>
<dbReference type="InterPro" id="IPR021757">
    <property type="entry name" value="Ribosomal_mL46_N"/>
</dbReference>
<evidence type="ECO:0000256" key="6">
    <source>
        <dbReference type="ARBA" id="ARBA00023274"/>
    </source>
</evidence>
<evidence type="ECO:0000256" key="5">
    <source>
        <dbReference type="ARBA" id="ARBA00023128"/>
    </source>
</evidence>
<dbReference type="CDD" id="cd04661">
    <property type="entry name" value="NUDIX_MRP_L46"/>
    <property type="match status" value="1"/>
</dbReference>
<dbReference type="InterPro" id="IPR015797">
    <property type="entry name" value="NUDIX_hydrolase-like_dom_sf"/>
</dbReference>
<name>A0A6P3XKB5_DINQU</name>
<keyword evidence="4 11" id="KW-0689">Ribosomal protein</keyword>
<keyword evidence="5" id="KW-0496">Mitochondrion</keyword>
<dbReference type="InterPro" id="IPR033650">
    <property type="entry name" value="Ribosomal_mL46_NUDIX"/>
</dbReference>
<keyword evidence="10" id="KW-1185">Reference proteome</keyword>
<dbReference type="SUPFAM" id="SSF55811">
    <property type="entry name" value="Nudix"/>
    <property type="match status" value="1"/>
</dbReference>
<dbReference type="Gene3D" id="3.90.79.10">
    <property type="entry name" value="Nucleoside Triphosphate Pyrophosphohydrolase"/>
    <property type="match status" value="1"/>
</dbReference>
<dbReference type="GO" id="GO:0005743">
    <property type="term" value="C:mitochondrial inner membrane"/>
    <property type="evidence" value="ECO:0007669"/>
    <property type="project" value="UniProtKB-ARBA"/>
</dbReference>
<accession>A0A6P3XKB5</accession>
<evidence type="ECO:0000313" key="11">
    <source>
        <dbReference type="RefSeq" id="XP_014478687.1"/>
    </source>
</evidence>
<protein>
    <recommendedName>
        <fullName evidence="7">Large ribosomal subunit protein mL46</fullName>
    </recommendedName>
    <alternativeName>
        <fullName evidence="8">39S ribosomal protein L46, mitochondrial</fullName>
    </alternativeName>
</protein>
<dbReference type="Pfam" id="PF11788">
    <property type="entry name" value="MRP-L46"/>
    <property type="match status" value="1"/>
</dbReference>
<evidence type="ECO:0000256" key="3">
    <source>
        <dbReference type="ARBA" id="ARBA00022946"/>
    </source>
</evidence>
<dbReference type="GO" id="GO:0005762">
    <property type="term" value="C:mitochondrial large ribosomal subunit"/>
    <property type="evidence" value="ECO:0007669"/>
    <property type="project" value="TreeGrafter"/>
</dbReference>
<evidence type="ECO:0000256" key="1">
    <source>
        <dbReference type="ARBA" id="ARBA00004173"/>
    </source>
</evidence>
<proteinExistence type="inferred from homology"/>
<feature type="domain" description="Nudix hydrolase" evidence="9">
    <location>
        <begin position="143"/>
        <end position="277"/>
    </location>
</feature>
<dbReference type="PANTHER" id="PTHR13124">
    <property type="entry name" value="39S RIBOSOMAL PROTEIN L46, MITOCHONDRIAL PRECURSOR-RELATED"/>
    <property type="match status" value="1"/>
</dbReference>
<keyword evidence="6" id="KW-0687">Ribonucleoprotein</keyword>
<comment type="similarity">
    <text evidence="2">Belongs to the mitochondrion-specific ribosomal protein mL46 family.</text>
</comment>
<evidence type="ECO:0000256" key="2">
    <source>
        <dbReference type="ARBA" id="ARBA00009070"/>
    </source>
</evidence>
<reference evidence="11 12" key="1">
    <citation type="submission" date="2025-04" db="UniProtKB">
        <authorList>
            <consortium name="RefSeq"/>
        </authorList>
    </citation>
    <scope>IDENTIFICATION</scope>
</reference>
<dbReference type="FunFam" id="3.90.79.10:FF:000018">
    <property type="entry name" value="39S ribosomal protein L46, mitochondrial"/>
    <property type="match status" value="1"/>
</dbReference>
<dbReference type="RefSeq" id="XP_014478687.1">
    <property type="nucleotide sequence ID" value="XM_014623201.1"/>
</dbReference>
<dbReference type="Proteomes" id="UP000515204">
    <property type="component" value="Unplaced"/>
</dbReference>
<dbReference type="InterPro" id="IPR000086">
    <property type="entry name" value="NUDIX_hydrolase_dom"/>
</dbReference>
<keyword evidence="3" id="KW-0809">Transit peptide</keyword>
<dbReference type="OrthoDB" id="194611at2759"/>
<evidence type="ECO:0000256" key="8">
    <source>
        <dbReference type="ARBA" id="ARBA00035534"/>
    </source>
</evidence>
<dbReference type="Pfam" id="PF00293">
    <property type="entry name" value="NUDIX"/>
    <property type="match status" value="1"/>
</dbReference>
<dbReference type="PROSITE" id="PS51462">
    <property type="entry name" value="NUDIX"/>
    <property type="match status" value="1"/>
</dbReference>
<dbReference type="PANTHER" id="PTHR13124:SF12">
    <property type="entry name" value="LARGE RIBOSOMAL SUBUNIT PROTEIN ML46"/>
    <property type="match status" value="1"/>
</dbReference>
<sequence length="277" mass="32933">MFKQTLRFSRSYNLHQILLGTSRKAVAICPNVIQYQNTQMFSTAPVIKKWDLYSSVCLERHPITVQSMQEIELKFYNMLRKIEFEDSLKNDHELKKEREENQSKITKSDMDMETILIQTAQEFEDSNLEELKNFKFAPRITKFDEQNETSSLKRKLDKNLLLLVHQKIGDKHYWIPPQGIRQEGETMRQTAERVLQNECGTKIKVKFYGNAPIGFYKYKYPRKLQEKESCGAKIFYFLAKYVDGDITDNVKYQWLDHEELEKVLPREMQKSISQFML</sequence>
<evidence type="ECO:0000313" key="10">
    <source>
        <dbReference type="Proteomes" id="UP000515204"/>
    </source>
</evidence>
<dbReference type="RefSeq" id="XP_014478688.1">
    <property type="nucleotide sequence ID" value="XM_014623202.1"/>
</dbReference>
<dbReference type="AlphaFoldDB" id="A0A6P3XKB5"/>
<evidence type="ECO:0000259" key="9">
    <source>
        <dbReference type="PROSITE" id="PS51462"/>
    </source>
</evidence>
<evidence type="ECO:0000313" key="12">
    <source>
        <dbReference type="RefSeq" id="XP_014478688.1"/>
    </source>
</evidence>
<dbReference type="CTD" id="26589"/>
<organism evidence="10 11">
    <name type="scientific">Dinoponera quadriceps</name>
    <name type="common">South American ant</name>
    <dbReference type="NCBI Taxonomy" id="609295"/>
    <lineage>
        <taxon>Eukaryota</taxon>
        <taxon>Metazoa</taxon>
        <taxon>Ecdysozoa</taxon>
        <taxon>Arthropoda</taxon>
        <taxon>Hexapoda</taxon>
        <taxon>Insecta</taxon>
        <taxon>Pterygota</taxon>
        <taxon>Neoptera</taxon>
        <taxon>Endopterygota</taxon>
        <taxon>Hymenoptera</taxon>
        <taxon>Apocrita</taxon>
        <taxon>Aculeata</taxon>
        <taxon>Formicoidea</taxon>
        <taxon>Formicidae</taxon>
        <taxon>Ponerinae</taxon>
        <taxon>Ponerini</taxon>
        <taxon>Dinoponera</taxon>
    </lineage>
</organism>
<evidence type="ECO:0000256" key="4">
    <source>
        <dbReference type="ARBA" id="ARBA00022980"/>
    </source>
</evidence>
<dbReference type="GeneID" id="106746529"/>
<dbReference type="KEGG" id="dqu:106746529"/>
<dbReference type="GO" id="GO:0003735">
    <property type="term" value="F:structural constituent of ribosome"/>
    <property type="evidence" value="ECO:0007669"/>
    <property type="project" value="InterPro"/>
</dbReference>
<comment type="subcellular location">
    <subcellularLocation>
        <location evidence="1">Mitochondrion</location>
    </subcellularLocation>
</comment>
<dbReference type="InterPro" id="IPR040008">
    <property type="entry name" value="Ribosomal_mL46"/>
</dbReference>
<gene>
    <name evidence="11 12" type="primary">LOC106746529</name>
</gene>